<sequence>MIRAAIPTVYTDNPTPESLFSLKSRRILFGYSNLDKQQASSNYK</sequence>
<comment type="caution">
    <text evidence="1">The sequence shown here is derived from an EMBL/GenBank/DDBJ whole genome shotgun (WGS) entry which is preliminary data.</text>
</comment>
<evidence type="ECO:0000313" key="2">
    <source>
        <dbReference type="Proteomes" id="UP001301728"/>
    </source>
</evidence>
<dbReference type="Proteomes" id="UP001301728">
    <property type="component" value="Unassembled WGS sequence"/>
</dbReference>
<protein>
    <recommendedName>
        <fullName evidence="3">Transposase</fullName>
    </recommendedName>
</protein>
<organism evidence="1 2">
    <name type="scientific">Limnoraphis robusta CCNP1315</name>
    <dbReference type="NCBI Taxonomy" id="3110306"/>
    <lineage>
        <taxon>Bacteria</taxon>
        <taxon>Bacillati</taxon>
        <taxon>Cyanobacteriota</taxon>
        <taxon>Cyanophyceae</taxon>
        <taxon>Oscillatoriophycideae</taxon>
        <taxon>Oscillatoriales</taxon>
        <taxon>Sirenicapillariaceae</taxon>
        <taxon>Limnoraphis</taxon>
    </lineage>
</organism>
<reference evidence="1 2" key="1">
    <citation type="submission" date="2023-12" db="EMBL/GenBank/DDBJ databases">
        <title>Baltic Sea Cyanobacteria.</title>
        <authorList>
            <person name="Delbaje E."/>
            <person name="Fewer D.P."/>
            <person name="Shishido T.K."/>
        </authorList>
    </citation>
    <scope>NUCLEOTIDE SEQUENCE [LARGE SCALE GENOMIC DNA]</scope>
    <source>
        <strain evidence="1 2">CCNP 1315</strain>
    </source>
</reference>
<keyword evidence="2" id="KW-1185">Reference proteome</keyword>
<dbReference type="RefSeq" id="WP_323218745.1">
    <property type="nucleotide sequence ID" value="NZ_JAYGHT010000031.1"/>
</dbReference>
<accession>A0ABU5TX08</accession>
<evidence type="ECO:0008006" key="3">
    <source>
        <dbReference type="Google" id="ProtNLM"/>
    </source>
</evidence>
<evidence type="ECO:0000313" key="1">
    <source>
        <dbReference type="EMBL" id="MEA5519444.1"/>
    </source>
</evidence>
<dbReference type="EMBL" id="JAYGHT010000031">
    <property type="protein sequence ID" value="MEA5519444.1"/>
    <property type="molecule type" value="Genomic_DNA"/>
</dbReference>
<gene>
    <name evidence="1" type="ORF">VB854_10845</name>
</gene>
<proteinExistence type="predicted"/>
<name>A0ABU5TX08_9CYAN</name>